<gene>
    <name evidence="1" type="ORF">FKV42_01015</name>
</gene>
<accession>A0A7Z8KRC0</accession>
<sequence length="108" mass="12790">MADLENNKPVNTRQILAEQYKGIHYRKNCDRFPHYIEFSDCTGMDIRLPVTPNILTNEMIDDFIEKYIIQDYPTQLHTIVKGDVEIDVKDQQLVVQSRSKTKRFTSRR</sequence>
<dbReference type="AlphaFoldDB" id="A0A7Z8KRC0"/>
<keyword evidence="2" id="KW-1185">Reference proteome</keyword>
<dbReference type="EMBL" id="VIAQ01000006">
    <property type="protein sequence ID" value="TQD28282.1"/>
    <property type="molecule type" value="Genomic_DNA"/>
</dbReference>
<dbReference type="Proteomes" id="UP000319335">
    <property type="component" value="Unassembled WGS sequence"/>
</dbReference>
<dbReference type="RefSeq" id="WP_154808387.1">
    <property type="nucleotide sequence ID" value="NZ_VIAQ01000006.1"/>
</dbReference>
<comment type="caution">
    <text evidence="1">The sequence shown here is derived from an EMBL/GenBank/DDBJ whole genome shotgun (WGS) entry which is preliminary data.</text>
</comment>
<evidence type="ECO:0000313" key="2">
    <source>
        <dbReference type="Proteomes" id="UP000319335"/>
    </source>
</evidence>
<name>A0A7Z8KRC0_9EURY</name>
<protein>
    <submittedName>
        <fullName evidence="1">Uncharacterized protein</fullName>
    </submittedName>
</protein>
<evidence type="ECO:0000313" key="1">
    <source>
        <dbReference type="EMBL" id="TQD28282.1"/>
    </source>
</evidence>
<proteinExistence type="predicted"/>
<reference evidence="1 2" key="1">
    <citation type="submission" date="2019-06" db="EMBL/GenBank/DDBJ databases">
        <title>Draft genome sequence of Methanolobus vulcani B1d.</title>
        <authorList>
            <person name="Creighbaum A.J."/>
            <person name="Ticak T."/>
            <person name="Hariraju D."/>
            <person name="Arivett B.A."/>
            <person name="Ferguson D.J.Jr."/>
        </authorList>
    </citation>
    <scope>NUCLEOTIDE SEQUENCE [LARGE SCALE GENOMIC DNA]</scope>
    <source>
        <strain evidence="1 2">B1d</strain>
    </source>
</reference>
<organism evidence="1 2">
    <name type="scientific">Methanolobus vulcani</name>
    <dbReference type="NCBI Taxonomy" id="38026"/>
    <lineage>
        <taxon>Archaea</taxon>
        <taxon>Methanobacteriati</taxon>
        <taxon>Methanobacteriota</taxon>
        <taxon>Stenosarchaea group</taxon>
        <taxon>Methanomicrobia</taxon>
        <taxon>Methanosarcinales</taxon>
        <taxon>Methanosarcinaceae</taxon>
        <taxon>Methanolobus</taxon>
    </lineage>
</organism>